<evidence type="ECO:0000256" key="7">
    <source>
        <dbReference type="ARBA" id="ARBA00022963"/>
    </source>
</evidence>
<keyword evidence="11" id="KW-0411">Iron-sulfur</keyword>
<evidence type="ECO:0000256" key="20">
    <source>
        <dbReference type="ARBA" id="ARBA00049548"/>
    </source>
</evidence>
<dbReference type="GO" id="GO:0016042">
    <property type="term" value="P:lipid catabolic process"/>
    <property type="evidence" value="ECO:0007669"/>
    <property type="project" value="UniProtKB-KW"/>
</dbReference>
<dbReference type="GO" id="GO:0005737">
    <property type="term" value="C:cytoplasm"/>
    <property type="evidence" value="ECO:0007669"/>
    <property type="project" value="TreeGrafter"/>
</dbReference>
<evidence type="ECO:0000256" key="17">
    <source>
        <dbReference type="ARBA" id="ARBA00030944"/>
    </source>
</evidence>
<comment type="subcellular location">
    <subcellularLocation>
        <location evidence="2">Membrane</location>
    </subcellularLocation>
</comment>
<evidence type="ECO:0000259" key="21">
    <source>
        <dbReference type="PROSITE" id="PS51296"/>
    </source>
</evidence>
<keyword evidence="22" id="KW-0223">Dioxygenase</keyword>
<dbReference type="SUPFAM" id="SSF55961">
    <property type="entry name" value="Bet v1-like"/>
    <property type="match status" value="1"/>
</dbReference>
<dbReference type="GO" id="GO:0016020">
    <property type="term" value="C:membrane"/>
    <property type="evidence" value="ECO:0007669"/>
    <property type="project" value="UniProtKB-SubCell"/>
</dbReference>
<evidence type="ECO:0000256" key="12">
    <source>
        <dbReference type="ARBA" id="ARBA00023136"/>
    </source>
</evidence>
<evidence type="ECO:0000256" key="8">
    <source>
        <dbReference type="ARBA" id="ARBA00022989"/>
    </source>
</evidence>
<dbReference type="InterPro" id="IPR050584">
    <property type="entry name" value="Cholesterol_7-desaturase"/>
</dbReference>
<evidence type="ECO:0000256" key="4">
    <source>
        <dbReference type="ARBA" id="ARBA00022692"/>
    </source>
</evidence>
<evidence type="ECO:0000313" key="23">
    <source>
        <dbReference type="Proteomes" id="UP000549009"/>
    </source>
</evidence>
<reference evidence="22 23" key="1">
    <citation type="submission" date="2020-08" db="EMBL/GenBank/DDBJ databases">
        <title>Genomic Encyclopedia of Type Strains, Phase III (KMG-III): the genomes of soil and plant-associated and newly described type strains.</title>
        <authorList>
            <person name="Whitman W."/>
        </authorList>
    </citation>
    <scope>NUCLEOTIDE SEQUENCE [LARGE SCALE GENOMIC DNA]</scope>
    <source>
        <strain evidence="22 23">CECT 3146</strain>
    </source>
</reference>
<dbReference type="Pfam" id="PF19298">
    <property type="entry name" value="KshA_C"/>
    <property type="match status" value="1"/>
</dbReference>
<dbReference type="EMBL" id="JACHJD010000041">
    <property type="protein sequence ID" value="MBB5109827.1"/>
    <property type="molecule type" value="Genomic_DNA"/>
</dbReference>
<comment type="similarity">
    <text evidence="15">Belongs to the cholesterol 7-desaturase family.</text>
</comment>
<comment type="pathway">
    <text evidence="14">Steroid hormone biosynthesis; dafachronic acid biosynthesis.</text>
</comment>
<keyword evidence="9" id="KW-0560">Oxidoreductase</keyword>
<sequence>MKSPPPFPSGWYALGFSEDLRAGMVVARKFMGREVVLFRTESGKLCVAASYCPHLGANLGKGGSICGEFLRCPFHGFTYGVNGECTSTPYGRPPPAARLDLLEAVEVSGVIIAYHHPAGTPAEWQVEPPPEDEFTWGPRRTKTWTFPGHPQETMENSIDVGHFLVTHRLQDPQVLQPLTTEGPRMSAMYAFRRPLPLLQRGVLMKLFTSSNGLGFSCHNLSVPQLGWETRLLVLPTPLDEVNMEFRTVFMGRMIPGVNRQTLTAALKTRFGAAPVELAMMQYILFEIRRDIAIFRHKRYLPRPALGREDRQIGQYRVWASQFYPSSRG</sequence>
<dbReference type="Pfam" id="PF00355">
    <property type="entry name" value="Rieske"/>
    <property type="match status" value="1"/>
</dbReference>
<keyword evidence="13" id="KW-0753">Steroid metabolism</keyword>
<dbReference type="RefSeq" id="WP_184926856.1">
    <property type="nucleotide sequence ID" value="NZ_BMSQ01000057.1"/>
</dbReference>
<evidence type="ECO:0000313" key="22">
    <source>
        <dbReference type="EMBL" id="MBB5109827.1"/>
    </source>
</evidence>
<evidence type="ECO:0000256" key="5">
    <source>
        <dbReference type="ARBA" id="ARBA00022714"/>
    </source>
</evidence>
<evidence type="ECO:0000256" key="10">
    <source>
        <dbReference type="ARBA" id="ARBA00023004"/>
    </source>
</evidence>
<dbReference type="GO" id="GO:0004497">
    <property type="term" value="F:monooxygenase activity"/>
    <property type="evidence" value="ECO:0007669"/>
    <property type="project" value="UniProtKB-ARBA"/>
</dbReference>
<evidence type="ECO:0000256" key="1">
    <source>
        <dbReference type="ARBA" id="ARBA00001962"/>
    </source>
</evidence>
<evidence type="ECO:0000256" key="18">
    <source>
        <dbReference type="ARBA" id="ARBA00046982"/>
    </source>
</evidence>
<accession>A0A7W8EY76</accession>
<keyword evidence="4" id="KW-0812">Transmembrane</keyword>
<dbReference type="PANTHER" id="PTHR21266">
    <property type="entry name" value="IRON-SULFUR DOMAIN CONTAINING PROTEIN"/>
    <property type="match status" value="1"/>
</dbReference>
<keyword evidence="23" id="KW-1185">Reference proteome</keyword>
<keyword evidence="8" id="KW-1133">Transmembrane helix</keyword>
<comment type="caution">
    <text evidence="22">The sequence shown here is derived from an EMBL/GenBank/DDBJ whole genome shotgun (WGS) entry which is preliminary data.</text>
</comment>
<dbReference type="SUPFAM" id="SSF50022">
    <property type="entry name" value="ISP domain"/>
    <property type="match status" value="1"/>
</dbReference>
<evidence type="ECO:0000256" key="14">
    <source>
        <dbReference type="ARBA" id="ARBA00025712"/>
    </source>
</evidence>
<evidence type="ECO:0000256" key="2">
    <source>
        <dbReference type="ARBA" id="ARBA00004370"/>
    </source>
</evidence>
<feature type="domain" description="Rieske" evidence="21">
    <location>
        <begin position="11"/>
        <end position="113"/>
    </location>
</feature>
<evidence type="ECO:0000256" key="13">
    <source>
        <dbReference type="ARBA" id="ARBA00023221"/>
    </source>
</evidence>
<evidence type="ECO:0000256" key="6">
    <source>
        <dbReference type="ARBA" id="ARBA00022723"/>
    </source>
</evidence>
<dbReference type="InterPro" id="IPR036922">
    <property type="entry name" value="Rieske_2Fe-2S_sf"/>
</dbReference>
<dbReference type="GO" id="GO:0046872">
    <property type="term" value="F:metal ion binding"/>
    <property type="evidence" value="ECO:0007669"/>
    <property type="project" value="UniProtKB-KW"/>
</dbReference>
<evidence type="ECO:0000256" key="15">
    <source>
        <dbReference type="ARBA" id="ARBA00025729"/>
    </source>
</evidence>
<dbReference type="InterPro" id="IPR017941">
    <property type="entry name" value="Rieske_2Fe-2S"/>
</dbReference>
<comment type="catalytic activity">
    <reaction evidence="20">
        <text>cholesterol + NADPH + O2 + H(+) = 7-dehydrocholesterol + NADP(+) + 2 H2O</text>
        <dbReference type="Rhea" id="RHEA:45024"/>
        <dbReference type="ChEBI" id="CHEBI:15377"/>
        <dbReference type="ChEBI" id="CHEBI:15378"/>
        <dbReference type="ChEBI" id="CHEBI:15379"/>
        <dbReference type="ChEBI" id="CHEBI:16113"/>
        <dbReference type="ChEBI" id="CHEBI:17759"/>
        <dbReference type="ChEBI" id="CHEBI:57783"/>
        <dbReference type="ChEBI" id="CHEBI:58349"/>
        <dbReference type="EC" id="1.14.19.21"/>
    </reaction>
    <physiologicalReaction direction="left-to-right" evidence="20">
        <dbReference type="Rhea" id="RHEA:45025"/>
    </physiologicalReaction>
</comment>
<dbReference type="GO" id="GO:0008203">
    <property type="term" value="P:cholesterol metabolic process"/>
    <property type="evidence" value="ECO:0007669"/>
    <property type="project" value="InterPro"/>
</dbReference>
<keyword evidence="6" id="KW-0479">Metal-binding</keyword>
<dbReference type="PROSITE" id="PS51296">
    <property type="entry name" value="RIESKE"/>
    <property type="match status" value="1"/>
</dbReference>
<comment type="pathway">
    <text evidence="3">Hormone biosynthesis.</text>
</comment>
<organism evidence="22 23">
    <name type="scientific">Streptomyces spectabilis</name>
    <dbReference type="NCBI Taxonomy" id="68270"/>
    <lineage>
        <taxon>Bacteria</taxon>
        <taxon>Bacillati</taxon>
        <taxon>Actinomycetota</taxon>
        <taxon>Actinomycetes</taxon>
        <taxon>Kitasatosporales</taxon>
        <taxon>Streptomycetaceae</taxon>
        <taxon>Streptomyces</taxon>
    </lineage>
</organism>
<protein>
    <recommendedName>
        <fullName evidence="16">cholesterol 7-desaturase</fullName>
        <ecNumber evidence="16">1.14.19.21</ecNumber>
    </recommendedName>
    <alternativeName>
        <fullName evidence="17">Rieske-type oxygenase</fullName>
    </alternativeName>
</protein>
<keyword evidence="12" id="KW-0472">Membrane</keyword>
<proteinExistence type="inferred from homology"/>
<dbReference type="AlphaFoldDB" id="A0A7W8EY76"/>
<dbReference type="EC" id="1.14.19.21" evidence="16"/>
<evidence type="ECO:0000256" key="3">
    <source>
        <dbReference type="ARBA" id="ARBA00004972"/>
    </source>
</evidence>
<gene>
    <name evidence="22" type="ORF">FHS40_008957</name>
</gene>
<dbReference type="Gene3D" id="3.90.380.10">
    <property type="entry name" value="Naphthalene 1,2-dioxygenase Alpha Subunit, Chain A, domain 1"/>
    <property type="match status" value="1"/>
</dbReference>
<evidence type="ECO:0000256" key="19">
    <source>
        <dbReference type="ARBA" id="ARBA00047853"/>
    </source>
</evidence>
<evidence type="ECO:0000256" key="9">
    <source>
        <dbReference type="ARBA" id="ARBA00023002"/>
    </source>
</evidence>
<evidence type="ECO:0000256" key="16">
    <source>
        <dbReference type="ARBA" id="ARBA00026095"/>
    </source>
</evidence>
<dbReference type="GO" id="GO:0051537">
    <property type="term" value="F:2 iron, 2 sulfur cluster binding"/>
    <property type="evidence" value="ECO:0007669"/>
    <property type="project" value="UniProtKB-KW"/>
</dbReference>
<comment type="catalytic activity">
    <reaction evidence="19">
        <text>cholesterol + NADH + O2 + H(+) = 7-dehydrocholesterol + NAD(+) + 2 H2O</text>
        <dbReference type="Rhea" id="RHEA:51644"/>
        <dbReference type="ChEBI" id="CHEBI:15377"/>
        <dbReference type="ChEBI" id="CHEBI:15378"/>
        <dbReference type="ChEBI" id="CHEBI:15379"/>
        <dbReference type="ChEBI" id="CHEBI:16113"/>
        <dbReference type="ChEBI" id="CHEBI:17759"/>
        <dbReference type="ChEBI" id="CHEBI:57540"/>
        <dbReference type="ChEBI" id="CHEBI:57945"/>
        <dbReference type="EC" id="1.14.19.21"/>
    </reaction>
    <physiologicalReaction direction="left-to-right" evidence="19">
        <dbReference type="Rhea" id="RHEA:51645"/>
    </physiologicalReaction>
</comment>
<dbReference type="InterPro" id="IPR045605">
    <property type="entry name" value="KshA-like_C"/>
</dbReference>
<dbReference type="PANTHER" id="PTHR21266:SF32">
    <property type="entry name" value="CHOLESTEROL 7-DESATURASE NVD"/>
    <property type="match status" value="1"/>
</dbReference>
<keyword evidence="7" id="KW-0442">Lipid degradation</keyword>
<comment type="cofactor">
    <cofactor evidence="1">
        <name>Fe cation</name>
        <dbReference type="ChEBI" id="CHEBI:24875"/>
    </cofactor>
</comment>
<dbReference type="GO" id="GO:0051213">
    <property type="term" value="F:dioxygenase activity"/>
    <property type="evidence" value="ECO:0007669"/>
    <property type="project" value="UniProtKB-KW"/>
</dbReference>
<evidence type="ECO:0000256" key="11">
    <source>
        <dbReference type="ARBA" id="ARBA00023014"/>
    </source>
</evidence>
<dbReference type="Proteomes" id="UP000549009">
    <property type="component" value="Unassembled WGS sequence"/>
</dbReference>
<keyword evidence="13" id="KW-0443">Lipid metabolism</keyword>
<keyword evidence="5" id="KW-0001">2Fe-2S</keyword>
<keyword evidence="10" id="KW-0408">Iron</keyword>
<dbReference type="Gene3D" id="2.102.10.10">
    <property type="entry name" value="Rieske [2Fe-2S] iron-sulphur domain"/>
    <property type="match status" value="1"/>
</dbReference>
<name>A0A7W8EY76_STRST</name>
<dbReference type="GO" id="GO:0170056">
    <property type="term" value="F:cholesterol 7-desaturase [NAD(P)H] activity"/>
    <property type="evidence" value="ECO:0007669"/>
    <property type="project" value="UniProtKB-EC"/>
</dbReference>
<comment type="subunit">
    <text evidence="18">Homotrimer. The two-component system 3-ketosteroid-9-alpha-monooxygenase is composed of an oxygenase component KshA and a reductase component KshB.</text>
</comment>